<feature type="signal peptide" evidence="12">
    <location>
        <begin position="1"/>
        <end position="26"/>
    </location>
</feature>
<keyword evidence="14" id="KW-1185">Reference proteome</keyword>
<dbReference type="PANTHER" id="PTHR30040:SF2">
    <property type="entry name" value="FAD:PROTEIN FMN TRANSFERASE"/>
    <property type="match status" value="1"/>
</dbReference>
<dbReference type="InterPro" id="IPR006311">
    <property type="entry name" value="TAT_signal"/>
</dbReference>
<organism evidence="13 14">
    <name type="scientific">Denitrobaculum tricleocarpae</name>
    <dbReference type="NCBI Taxonomy" id="2591009"/>
    <lineage>
        <taxon>Bacteria</taxon>
        <taxon>Pseudomonadati</taxon>
        <taxon>Pseudomonadota</taxon>
        <taxon>Alphaproteobacteria</taxon>
        <taxon>Rhodospirillales</taxon>
        <taxon>Rhodospirillaceae</taxon>
        <taxon>Denitrobaculum</taxon>
    </lineage>
</organism>
<evidence type="ECO:0000256" key="6">
    <source>
        <dbReference type="ARBA" id="ARBA00022827"/>
    </source>
</evidence>
<dbReference type="InterPro" id="IPR024932">
    <property type="entry name" value="ApbE"/>
</dbReference>
<comment type="caution">
    <text evidence="13">The sequence shown here is derived from an EMBL/GenBank/DDBJ whole genome shotgun (WGS) entry which is preliminary data.</text>
</comment>
<keyword evidence="5 10" id="KW-0479">Metal-binding</keyword>
<dbReference type="GO" id="GO:0016740">
    <property type="term" value="F:transferase activity"/>
    <property type="evidence" value="ECO:0007669"/>
    <property type="project" value="UniProtKB-UniRule"/>
</dbReference>
<evidence type="ECO:0000313" key="14">
    <source>
        <dbReference type="Proteomes" id="UP000315252"/>
    </source>
</evidence>
<dbReference type="Pfam" id="PF02424">
    <property type="entry name" value="ApbE"/>
    <property type="match status" value="1"/>
</dbReference>
<keyword evidence="3 10" id="KW-0285">Flavoprotein</keyword>
<evidence type="ECO:0000256" key="5">
    <source>
        <dbReference type="ARBA" id="ARBA00022723"/>
    </source>
</evidence>
<dbReference type="AlphaFoldDB" id="A0A545TMT0"/>
<feature type="binding site" evidence="11">
    <location>
        <position position="173"/>
    </location>
    <ligand>
        <name>Mg(2+)</name>
        <dbReference type="ChEBI" id="CHEBI:18420"/>
    </ligand>
</feature>
<dbReference type="GO" id="GO:0046872">
    <property type="term" value="F:metal ion binding"/>
    <property type="evidence" value="ECO:0007669"/>
    <property type="project" value="UniProtKB-UniRule"/>
</dbReference>
<dbReference type="RefSeq" id="WP_142897868.1">
    <property type="nucleotide sequence ID" value="NZ_ML660057.1"/>
</dbReference>
<evidence type="ECO:0000256" key="4">
    <source>
        <dbReference type="ARBA" id="ARBA00022679"/>
    </source>
</evidence>
<evidence type="ECO:0000256" key="2">
    <source>
        <dbReference type="ARBA" id="ARBA00016337"/>
    </source>
</evidence>
<dbReference type="OrthoDB" id="9778595at2"/>
<dbReference type="Gene3D" id="3.10.520.10">
    <property type="entry name" value="ApbE-like domains"/>
    <property type="match status" value="1"/>
</dbReference>
<keyword evidence="12" id="KW-0732">Signal</keyword>
<accession>A0A545TMT0</accession>
<keyword evidence="4 10" id="KW-0808">Transferase</keyword>
<proteinExistence type="inferred from homology"/>
<reference evidence="13 14" key="1">
    <citation type="submission" date="2019-06" db="EMBL/GenBank/DDBJ databases">
        <title>Whole genome sequence for Rhodospirillaceae sp. R148.</title>
        <authorList>
            <person name="Wang G."/>
        </authorList>
    </citation>
    <scope>NUCLEOTIDE SEQUENCE [LARGE SCALE GENOMIC DNA]</scope>
    <source>
        <strain evidence="13 14">R148</strain>
    </source>
</reference>
<dbReference type="EC" id="2.7.1.180" evidence="1 10"/>
<dbReference type="Proteomes" id="UP000315252">
    <property type="component" value="Unassembled WGS sequence"/>
</dbReference>
<feature type="chain" id="PRO_5039890564" description="FAD:protein FMN transferase" evidence="12">
    <location>
        <begin position="27"/>
        <end position="321"/>
    </location>
</feature>
<evidence type="ECO:0000256" key="3">
    <source>
        <dbReference type="ARBA" id="ARBA00022630"/>
    </source>
</evidence>
<feature type="binding site" evidence="11">
    <location>
        <position position="285"/>
    </location>
    <ligand>
        <name>Mg(2+)</name>
        <dbReference type="ChEBI" id="CHEBI:18420"/>
    </ligand>
</feature>
<comment type="similarity">
    <text evidence="10">Belongs to the ApbE family.</text>
</comment>
<evidence type="ECO:0000256" key="12">
    <source>
        <dbReference type="SAM" id="SignalP"/>
    </source>
</evidence>
<dbReference type="PIRSF" id="PIRSF006268">
    <property type="entry name" value="ApbE"/>
    <property type="match status" value="1"/>
</dbReference>
<evidence type="ECO:0000256" key="8">
    <source>
        <dbReference type="ARBA" id="ARBA00031306"/>
    </source>
</evidence>
<sequence>MTARLSRRRFISVSAALAVLPSSTLATAPAARWRGSALGAKASMSLVGVEETAATDVFTAVQAEVARLERIFSLYRPDSALVRLNTKGHLESPPPELLELISLSDSLHRSTEGAFDPTVQPLWQLYAARASKGETPSAREIGEVRRRTGWTALRYDSKAVSFTREGMALTFNGIAQGYIADKVADLLRARGLSNVLVEMGEICALGRNAHGNAWRAGVATPDNRIIRRLSLENRALATSAPRGTLLDAGNTVGHILDPRSGGLARTWAVVSVSAERAAMADGLSTAFCLLPRAAIERVLPLYASASLEVLASSENNGRDDR</sequence>
<keyword evidence="7 10" id="KW-0460">Magnesium</keyword>
<keyword evidence="6 10" id="KW-0274">FAD</keyword>
<name>A0A545TMT0_9PROT</name>
<evidence type="ECO:0000256" key="7">
    <source>
        <dbReference type="ARBA" id="ARBA00022842"/>
    </source>
</evidence>
<evidence type="ECO:0000256" key="10">
    <source>
        <dbReference type="PIRNR" id="PIRNR006268"/>
    </source>
</evidence>
<evidence type="ECO:0000256" key="9">
    <source>
        <dbReference type="ARBA" id="ARBA00048540"/>
    </source>
</evidence>
<dbReference type="PANTHER" id="PTHR30040">
    <property type="entry name" value="THIAMINE BIOSYNTHESIS LIPOPROTEIN APBE"/>
    <property type="match status" value="1"/>
</dbReference>
<protein>
    <recommendedName>
        <fullName evidence="2 10">FAD:protein FMN transferase</fullName>
        <ecNumber evidence="1 10">2.7.1.180</ecNumber>
    </recommendedName>
    <alternativeName>
        <fullName evidence="8 10">Flavin transferase</fullName>
    </alternativeName>
</protein>
<feature type="binding site" evidence="11">
    <location>
        <position position="281"/>
    </location>
    <ligand>
        <name>Mg(2+)</name>
        <dbReference type="ChEBI" id="CHEBI:18420"/>
    </ligand>
</feature>
<dbReference type="InterPro" id="IPR003374">
    <property type="entry name" value="ApbE-like_sf"/>
</dbReference>
<comment type="catalytic activity">
    <reaction evidence="9 10">
        <text>L-threonyl-[protein] + FAD = FMN-L-threonyl-[protein] + AMP + H(+)</text>
        <dbReference type="Rhea" id="RHEA:36847"/>
        <dbReference type="Rhea" id="RHEA-COMP:11060"/>
        <dbReference type="Rhea" id="RHEA-COMP:11061"/>
        <dbReference type="ChEBI" id="CHEBI:15378"/>
        <dbReference type="ChEBI" id="CHEBI:30013"/>
        <dbReference type="ChEBI" id="CHEBI:57692"/>
        <dbReference type="ChEBI" id="CHEBI:74257"/>
        <dbReference type="ChEBI" id="CHEBI:456215"/>
        <dbReference type="EC" id="2.7.1.180"/>
    </reaction>
</comment>
<evidence type="ECO:0000313" key="13">
    <source>
        <dbReference type="EMBL" id="TQV78535.1"/>
    </source>
</evidence>
<dbReference type="EMBL" id="VHSH01000006">
    <property type="protein sequence ID" value="TQV78535.1"/>
    <property type="molecule type" value="Genomic_DNA"/>
</dbReference>
<evidence type="ECO:0000256" key="11">
    <source>
        <dbReference type="PIRSR" id="PIRSR006268-2"/>
    </source>
</evidence>
<dbReference type="SUPFAM" id="SSF143631">
    <property type="entry name" value="ApbE-like"/>
    <property type="match status" value="1"/>
</dbReference>
<dbReference type="PROSITE" id="PS51318">
    <property type="entry name" value="TAT"/>
    <property type="match status" value="1"/>
</dbReference>
<comment type="cofactor">
    <cofactor evidence="11">
        <name>Mg(2+)</name>
        <dbReference type="ChEBI" id="CHEBI:18420"/>
    </cofactor>
    <cofactor evidence="11">
        <name>Mn(2+)</name>
        <dbReference type="ChEBI" id="CHEBI:29035"/>
    </cofactor>
    <text evidence="11">Magnesium. Can also use manganese.</text>
</comment>
<gene>
    <name evidence="13" type="ORF">FKG95_18410</name>
</gene>
<evidence type="ECO:0000256" key="1">
    <source>
        <dbReference type="ARBA" id="ARBA00011955"/>
    </source>
</evidence>